<dbReference type="Proteomes" id="UP000281985">
    <property type="component" value="Unassembled WGS sequence"/>
</dbReference>
<dbReference type="SUPFAM" id="SSF56925">
    <property type="entry name" value="OMPA-like"/>
    <property type="match status" value="1"/>
</dbReference>
<dbReference type="EMBL" id="REFV01000010">
    <property type="protein sequence ID" value="RMB57586.1"/>
    <property type="molecule type" value="Genomic_DNA"/>
</dbReference>
<evidence type="ECO:0000313" key="3">
    <source>
        <dbReference type="EMBL" id="RMB57586.1"/>
    </source>
</evidence>
<feature type="signal peptide" evidence="1">
    <location>
        <begin position="1"/>
        <end position="20"/>
    </location>
</feature>
<protein>
    <submittedName>
        <fullName evidence="3">PorT family protein</fullName>
    </submittedName>
</protein>
<accession>A0A3M0GJV1</accession>
<dbReference type="AlphaFoldDB" id="A0A3M0GJV1"/>
<dbReference type="RefSeq" id="WP_121917693.1">
    <property type="nucleotide sequence ID" value="NZ_REFV01000010.1"/>
</dbReference>
<feature type="domain" description="Outer membrane protein beta-barrel" evidence="2">
    <location>
        <begin position="19"/>
        <end position="169"/>
    </location>
</feature>
<sequence length="211" mass="23620">MKKIILLSSIFLMFGATMQAQGTRYGFKFGLASTSISDFSFDLVNVEGETPIASPGDNEDGRIAVTTGFFAEIPITEKLKFQPEFLFTSLGNKGDAFKYEQLQLPLALKYDFSKLYVLAGPQAAIKVSFFEQSNDYKSIDFSAFGGIGYFFGENIFVEARYTLGFAEVFEDDADIPIRVQLEGSNEVNQDNRYRNLSGKNAYFSFVLGYRL</sequence>
<dbReference type="OrthoDB" id="1259003at2"/>
<name>A0A3M0GJV1_9FLAO</name>
<dbReference type="Pfam" id="PF13568">
    <property type="entry name" value="OMP_b-brl_2"/>
    <property type="match status" value="1"/>
</dbReference>
<comment type="caution">
    <text evidence="3">The sequence shown here is derived from an EMBL/GenBank/DDBJ whole genome shotgun (WGS) entry which is preliminary data.</text>
</comment>
<dbReference type="InterPro" id="IPR025665">
    <property type="entry name" value="Beta-barrel_OMP_2"/>
</dbReference>
<keyword evidence="1" id="KW-0732">Signal</keyword>
<dbReference type="InterPro" id="IPR011250">
    <property type="entry name" value="OMP/PagP_B-barrel"/>
</dbReference>
<organism evidence="3 4">
    <name type="scientific">Dokdonia sinensis</name>
    <dbReference type="NCBI Taxonomy" id="2479847"/>
    <lineage>
        <taxon>Bacteria</taxon>
        <taxon>Pseudomonadati</taxon>
        <taxon>Bacteroidota</taxon>
        <taxon>Flavobacteriia</taxon>
        <taxon>Flavobacteriales</taxon>
        <taxon>Flavobacteriaceae</taxon>
        <taxon>Dokdonia</taxon>
    </lineage>
</organism>
<evidence type="ECO:0000259" key="2">
    <source>
        <dbReference type="Pfam" id="PF13568"/>
    </source>
</evidence>
<gene>
    <name evidence="3" type="ORF">EAX61_10735</name>
</gene>
<evidence type="ECO:0000256" key="1">
    <source>
        <dbReference type="SAM" id="SignalP"/>
    </source>
</evidence>
<feature type="chain" id="PRO_5017986074" evidence="1">
    <location>
        <begin position="21"/>
        <end position="211"/>
    </location>
</feature>
<reference evidence="3 4" key="1">
    <citation type="submission" date="2018-10" db="EMBL/GenBank/DDBJ databases">
        <title>Dokdonia luteus sp. nov., isolated from sea water.</title>
        <authorList>
            <person name="Zhou L.Y."/>
            <person name="Du Z.J."/>
        </authorList>
    </citation>
    <scope>NUCLEOTIDE SEQUENCE [LARGE SCALE GENOMIC DNA]</scope>
    <source>
        <strain evidence="3 4">SH27</strain>
    </source>
</reference>
<evidence type="ECO:0000313" key="4">
    <source>
        <dbReference type="Proteomes" id="UP000281985"/>
    </source>
</evidence>
<proteinExistence type="predicted"/>
<keyword evidence="4" id="KW-1185">Reference proteome</keyword>